<dbReference type="CDD" id="cd13220">
    <property type="entry name" value="PH-GRAM_GRAMDC"/>
    <property type="match status" value="1"/>
</dbReference>
<evidence type="ECO:0000256" key="2">
    <source>
        <dbReference type="ARBA" id="ARBA00022692"/>
    </source>
</evidence>
<evidence type="ECO:0000256" key="1">
    <source>
        <dbReference type="ARBA" id="ARBA00004167"/>
    </source>
</evidence>
<comment type="subcellular location">
    <subcellularLocation>
        <location evidence="1">Membrane</location>
        <topology evidence="1">Single-pass membrane protein</topology>
    </subcellularLocation>
</comment>
<feature type="domain" description="VASt" evidence="7">
    <location>
        <begin position="253"/>
        <end position="429"/>
    </location>
</feature>
<feature type="region of interest" description="Disordered" evidence="5">
    <location>
        <begin position="172"/>
        <end position="235"/>
    </location>
</feature>
<evidence type="ECO:0000256" key="5">
    <source>
        <dbReference type="SAM" id="MobiDB-lite"/>
    </source>
</evidence>
<evidence type="ECO:0000313" key="8">
    <source>
        <dbReference type="EMBL" id="KAG2441896.1"/>
    </source>
</evidence>
<dbReference type="PROSITE" id="PS51778">
    <property type="entry name" value="VAST"/>
    <property type="match status" value="1"/>
</dbReference>
<gene>
    <name evidence="8" type="ORF">HXX76_003503</name>
</gene>
<proteinExistence type="predicted"/>
<dbReference type="GO" id="GO:0016020">
    <property type="term" value="C:membrane"/>
    <property type="evidence" value="ECO:0007669"/>
    <property type="project" value="UniProtKB-SubCell"/>
</dbReference>
<organism evidence="8 9">
    <name type="scientific">Chlamydomonas incerta</name>
    <dbReference type="NCBI Taxonomy" id="51695"/>
    <lineage>
        <taxon>Eukaryota</taxon>
        <taxon>Viridiplantae</taxon>
        <taxon>Chlorophyta</taxon>
        <taxon>core chlorophytes</taxon>
        <taxon>Chlorophyceae</taxon>
        <taxon>CS clade</taxon>
        <taxon>Chlamydomonadales</taxon>
        <taxon>Chlamydomonadaceae</taxon>
        <taxon>Chlamydomonas</taxon>
    </lineage>
</organism>
<feature type="compositionally biased region" description="Polar residues" evidence="5">
    <location>
        <begin position="473"/>
        <end position="498"/>
    </location>
</feature>
<feature type="region of interest" description="Disordered" evidence="5">
    <location>
        <begin position="1"/>
        <end position="46"/>
    </location>
</feature>
<evidence type="ECO:0000313" key="9">
    <source>
        <dbReference type="Proteomes" id="UP000650467"/>
    </source>
</evidence>
<feature type="compositionally biased region" description="Gly residues" evidence="5">
    <location>
        <begin position="442"/>
        <end position="452"/>
    </location>
</feature>
<keyword evidence="2 6" id="KW-0812">Transmembrane</keyword>
<dbReference type="PANTHER" id="PTHR47666">
    <property type="entry name" value="PROTEIN VASCULAR ASSOCIATED DEATH 1, CHLOROPLASTIC"/>
    <property type="match status" value="1"/>
</dbReference>
<dbReference type="InterPro" id="IPR031968">
    <property type="entry name" value="VASt"/>
</dbReference>
<evidence type="ECO:0000256" key="3">
    <source>
        <dbReference type="ARBA" id="ARBA00022989"/>
    </source>
</evidence>
<dbReference type="Pfam" id="PF02893">
    <property type="entry name" value="GRAM"/>
    <property type="match status" value="1"/>
</dbReference>
<protein>
    <recommendedName>
        <fullName evidence="7">VASt domain-containing protein</fullName>
    </recommendedName>
</protein>
<dbReference type="Proteomes" id="UP000650467">
    <property type="component" value="Unassembled WGS sequence"/>
</dbReference>
<dbReference type="Gene3D" id="2.30.29.30">
    <property type="entry name" value="Pleckstrin-homology domain (PH domain)/Phosphotyrosine-binding domain (PTB)"/>
    <property type="match status" value="1"/>
</dbReference>
<feature type="transmembrane region" description="Helical" evidence="6">
    <location>
        <begin position="573"/>
        <end position="592"/>
    </location>
</feature>
<dbReference type="PANTHER" id="PTHR47666:SF1">
    <property type="entry name" value="PROTEIN VASCULAR ASSOCIATED DEATH 1, CHLOROPLASTIC"/>
    <property type="match status" value="1"/>
</dbReference>
<sequence length="735" mass="77565">MGETAESALEHRNTSVTLNPEERNDTGELEVASQNGGQQGPTGGASAAQPLFVTGVMIRGHKGDLARFFELPPSESLRGDFHCALRKRVLLQGRMYVFDHYVCFYSAVFGFAKKRRIPMRTINSVKKKTHLGFPNSLEIDAEERKDFFTSFLSREEAFQLIMKLLPDAKRMGEDESVTARRSTDTGSGAGGPREMASPALRGEHGGRGGRAGGDRSLMTRNSGSMVDEGDDEEEEDAGVWTLEPRAAPPVIAGSRHVLHCTLPGSPRDFFEVVMADSAPFFEDFLDSQGNRRINLTTWKRHPQLGHVRDLQFTAPIKGAFGNWGVSHTACFQSHRFCLYSDDHIVFESSQTMTDIPYGDCFTVDQRWDVKRDPAADPDKPQVTFDLHVRVPFTSRCLFKGVIESGSYKQVQDTFAQFVDQLRPVMTERFVTRNTLNMREPDGGAGGGGGGGVAQTPRMNTAPRNASLARGATLQHTPSVRGSQTMPRNSSMHSPQQGFDTVEASPRGDGLANGSALGPGGEGGGRGGRGHGEPGVGRLLLSLGGRLVDGARGMLERGIDVVLNLTQCQCTPQMRFLVAVVILMFLANLTCMLTSMWPLGGSLPAAASAPRLLAPQPGVGAPGADPGVGLQQDLLNAAAAAAAAGGGGGGGGGGGVGGLDGGYWLQRLGVLQQELQLLQGRMEFVTREVNLVMTHLAQAGASAAAAAAAAGSAGGAAGGEGAAATAAAGGLGGPEL</sequence>
<accession>A0A835W9Q0</accession>
<reference evidence="8" key="1">
    <citation type="journal article" date="2020" name="bioRxiv">
        <title>Comparative genomics of Chlamydomonas.</title>
        <authorList>
            <person name="Craig R.J."/>
            <person name="Hasan A.R."/>
            <person name="Ness R.W."/>
            <person name="Keightley P.D."/>
        </authorList>
    </citation>
    <scope>NUCLEOTIDE SEQUENCE</scope>
    <source>
        <strain evidence="8">SAG 7.73</strain>
    </source>
</reference>
<feature type="compositionally biased region" description="Gly residues" evidence="5">
    <location>
        <begin position="516"/>
        <end position="526"/>
    </location>
</feature>
<dbReference type="OrthoDB" id="535435at2759"/>
<dbReference type="Pfam" id="PF16016">
    <property type="entry name" value="VASt"/>
    <property type="match status" value="1"/>
</dbReference>
<comment type="caution">
    <text evidence="8">The sequence shown here is derived from an EMBL/GenBank/DDBJ whole genome shotgun (WGS) entry which is preliminary data.</text>
</comment>
<name>A0A835W9Q0_CHLIN</name>
<feature type="compositionally biased region" description="Basic and acidic residues" evidence="5">
    <location>
        <begin position="172"/>
        <end position="183"/>
    </location>
</feature>
<keyword evidence="4 6" id="KW-0472">Membrane</keyword>
<keyword evidence="3 6" id="KW-1133">Transmembrane helix</keyword>
<evidence type="ECO:0000259" key="7">
    <source>
        <dbReference type="PROSITE" id="PS51778"/>
    </source>
</evidence>
<keyword evidence="9" id="KW-1185">Reference proteome</keyword>
<evidence type="ECO:0000256" key="4">
    <source>
        <dbReference type="ARBA" id="ARBA00023136"/>
    </source>
</evidence>
<evidence type="ECO:0000256" key="6">
    <source>
        <dbReference type="SAM" id="Phobius"/>
    </source>
</evidence>
<dbReference type="EMBL" id="JAEHOC010000005">
    <property type="protein sequence ID" value="KAG2441896.1"/>
    <property type="molecule type" value="Genomic_DNA"/>
</dbReference>
<feature type="region of interest" description="Disordered" evidence="5">
    <location>
        <begin position="436"/>
        <end position="532"/>
    </location>
</feature>
<dbReference type="SMART" id="SM00568">
    <property type="entry name" value="GRAM"/>
    <property type="match status" value="1"/>
</dbReference>
<dbReference type="InterPro" id="IPR011993">
    <property type="entry name" value="PH-like_dom_sf"/>
</dbReference>
<dbReference type="AlphaFoldDB" id="A0A835W9Q0"/>
<dbReference type="InterPro" id="IPR004182">
    <property type="entry name" value="GRAM"/>
</dbReference>